<evidence type="ECO:0000313" key="3">
    <source>
        <dbReference type="Proteomes" id="UP000694562"/>
    </source>
</evidence>
<accession>A0A8C4U5N6</accession>
<proteinExistence type="predicted"/>
<reference evidence="2" key="1">
    <citation type="submission" date="2025-08" db="UniProtKB">
        <authorList>
            <consortium name="Ensembl"/>
        </authorList>
    </citation>
    <scope>IDENTIFICATION</scope>
</reference>
<reference evidence="2" key="2">
    <citation type="submission" date="2025-09" db="UniProtKB">
        <authorList>
            <consortium name="Ensembl"/>
        </authorList>
    </citation>
    <scope>IDENTIFICATION</scope>
</reference>
<evidence type="ECO:0000256" key="1">
    <source>
        <dbReference type="SAM" id="MobiDB-lite"/>
    </source>
</evidence>
<organism evidence="2 3">
    <name type="scientific">Falco tinnunculus</name>
    <name type="common">Common kestrel</name>
    <dbReference type="NCBI Taxonomy" id="100819"/>
    <lineage>
        <taxon>Eukaryota</taxon>
        <taxon>Metazoa</taxon>
        <taxon>Chordata</taxon>
        <taxon>Craniata</taxon>
        <taxon>Vertebrata</taxon>
        <taxon>Euteleostomi</taxon>
        <taxon>Archelosauria</taxon>
        <taxon>Archosauria</taxon>
        <taxon>Dinosauria</taxon>
        <taxon>Saurischia</taxon>
        <taxon>Theropoda</taxon>
        <taxon>Coelurosauria</taxon>
        <taxon>Aves</taxon>
        <taxon>Neognathae</taxon>
        <taxon>Neoaves</taxon>
        <taxon>Telluraves</taxon>
        <taxon>Australaves</taxon>
        <taxon>Falconiformes</taxon>
        <taxon>Falconidae</taxon>
        <taxon>Falco</taxon>
    </lineage>
</organism>
<protein>
    <submittedName>
        <fullName evidence="2">Uncharacterized protein</fullName>
    </submittedName>
</protein>
<keyword evidence="3" id="KW-1185">Reference proteome</keyword>
<sequence length="100" mass="10937">MKGLFKHPESTVSIQAADPRSGAGSIPEPAPGVCAGHISRSHVREVCSAEWKYCCKLPFWLANKGQECKFPFALHLKTALFIFLLTSAVTLNFSRRGCEG</sequence>
<evidence type="ECO:0000313" key="2">
    <source>
        <dbReference type="Ensembl" id="ENSFTIP00000007531.1"/>
    </source>
</evidence>
<feature type="region of interest" description="Disordered" evidence="1">
    <location>
        <begin position="1"/>
        <end position="25"/>
    </location>
</feature>
<dbReference type="Ensembl" id="ENSFTIT00000007852.1">
    <property type="protein sequence ID" value="ENSFTIP00000007531.1"/>
    <property type="gene ID" value="ENSFTIG00000005132.1"/>
</dbReference>
<name>A0A8C4U5N6_FALTI</name>
<dbReference type="AlphaFoldDB" id="A0A8C4U5N6"/>
<dbReference type="Proteomes" id="UP000694562">
    <property type="component" value="Unplaced"/>
</dbReference>